<feature type="compositionally biased region" description="Polar residues" evidence="1">
    <location>
        <begin position="372"/>
        <end position="382"/>
    </location>
</feature>
<protein>
    <submittedName>
        <fullName evidence="2">Uncharacterized protein</fullName>
    </submittedName>
</protein>
<dbReference type="AlphaFoldDB" id="A0A7W7ZP74"/>
<organism evidence="2 3">
    <name type="scientific">Granulicella mallensis</name>
    <dbReference type="NCBI Taxonomy" id="940614"/>
    <lineage>
        <taxon>Bacteria</taxon>
        <taxon>Pseudomonadati</taxon>
        <taxon>Acidobacteriota</taxon>
        <taxon>Terriglobia</taxon>
        <taxon>Terriglobales</taxon>
        <taxon>Acidobacteriaceae</taxon>
        <taxon>Granulicella</taxon>
    </lineage>
</organism>
<feature type="region of interest" description="Disordered" evidence="1">
    <location>
        <begin position="361"/>
        <end position="382"/>
    </location>
</feature>
<name>A0A7W7ZP74_9BACT</name>
<comment type="caution">
    <text evidence="2">The sequence shown here is derived from an EMBL/GenBank/DDBJ whole genome shotgun (WGS) entry which is preliminary data.</text>
</comment>
<gene>
    <name evidence="2" type="ORF">HDF15_001955</name>
</gene>
<feature type="region of interest" description="Disordered" evidence="1">
    <location>
        <begin position="249"/>
        <end position="271"/>
    </location>
</feature>
<dbReference type="RefSeq" id="WP_184254923.1">
    <property type="nucleotide sequence ID" value="NZ_JACHIO010000007.1"/>
</dbReference>
<evidence type="ECO:0000313" key="2">
    <source>
        <dbReference type="EMBL" id="MBB5063610.1"/>
    </source>
</evidence>
<accession>A0A7W7ZP74</accession>
<evidence type="ECO:0000256" key="1">
    <source>
        <dbReference type="SAM" id="MobiDB-lite"/>
    </source>
</evidence>
<evidence type="ECO:0000313" key="3">
    <source>
        <dbReference type="Proteomes" id="UP000584867"/>
    </source>
</evidence>
<proteinExistence type="predicted"/>
<sequence length="382" mass="41709">MDMHSYTEIPLSELSPYATNFRETLQAVCESPAFKTSPKSCEFLRHIVSRALSGDTDELKERLIGMSLLGREATYDTGSDAGVRVRANDVRKRLGAYNKVQIENRFTLDLPSGSYVPRFLTRAALSTPIDTDNEVGQGRSDLYEVQVPLTLQQLAAPTFIALFLCIVCLRWQIAREHPFTTFWQSVFQGHSVRLYLPPAENNDGRELVAINEIQATTPLLNLAGQFHGELDLTGEAAARGEETIISIGPMAEGPADTKSSQASMDSAAPSDSKRFTIVNTANGRRVFDRIASKIYPVPGGSAALLTISARPVRTIRIDGTDESSIDSLVKLLCERDTFPEGLADGLSDSLTTQAIFPMGSSSQPILFRDAPPQTQTPIGKTP</sequence>
<reference evidence="2 3" key="1">
    <citation type="submission" date="2020-08" db="EMBL/GenBank/DDBJ databases">
        <title>Genomic Encyclopedia of Type Strains, Phase IV (KMG-V): Genome sequencing to study the core and pangenomes of soil and plant-associated prokaryotes.</title>
        <authorList>
            <person name="Whitman W."/>
        </authorList>
    </citation>
    <scope>NUCLEOTIDE SEQUENCE [LARGE SCALE GENOMIC DNA]</scope>
    <source>
        <strain evidence="2 3">X5P3</strain>
    </source>
</reference>
<dbReference type="EMBL" id="JACHIO010000007">
    <property type="protein sequence ID" value="MBB5063610.1"/>
    <property type="molecule type" value="Genomic_DNA"/>
</dbReference>
<dbReference type="Proteomes" id="UP000584867">
    <property type="component" value="Unassembled WGS sequence"/>
</dbReference>